<dbReference type="KEGG" id="sari:H5J25_13805"/>
<name>A0A974NT57_9SPHN</name>
<protein>
    <submittedName>
        <fullName evidence="2">Uncharacterized protein</fullName>
    </submittedName>
</protein>
<sequence>MTKAQIADAADAAQLSPLEFMLAAMNDPSHDLKFRAQMAQAAAPYVHGKPGEEKAGKKAAAQDRAREVAGGNRFRPVGTPSLSVVKQ</sequence>
<dbReference type="RefSeq" id="WP_202091909.1">
    <property type="nucleotide sequence ID" value="NZ_CP061035.1"/>
</dbReference>
<proteinExistence type="predicted"/>
<keyword evidence="3" id="KW-1185">Reference proteome</keyword>
<dbReference type="AlphaFoldDB" id="A0A974NT57"/>
<gene>
    <name evidence="2" type="ORF">H5J25_13805</name>
</gene>
<dbReference type="Proteomes" id="UP000595894">
    <property type="component" value="Chromosome"/>
</dbReference>
<accession>A0A974NT57</accession>
<reference evidence="3" key="1">
    <citation type="submission" date="2020-09" db="EMBL/GenBank/DDBJ databases">
        <title>Sphingomonas sp., a new species isolated from pork steak.</title>
        <authorList>
            <person name="Heidler von Heilborn D."/>
        </authorList>
    </citation>
    <scope>NUCLEOTIDE SEQUENCE [LARGE SCALE GENOMIC DNA]</scope>
</reference>
<organism evidence="2 3">
    <name type="scientific">Sphingomonas aliaeris</name>
    <dbReference type="NCBI Taxonomy" id="2759526"/>
    <lineage>
        <taxon>Bacteria</taxon>
        <taxon>Pseudomonadati</taxon>
        <taxon>Pseudomonadota</taxon>
        <taxon>Alphaproteobacteria</taxon>
        <taxon>Sphingomonadales</taxon>
        <taxon>Sphingomonadaceae</taxon>
        <taxon>Sphingomonas</taxon>
    </lineage>
</organism>
<evidence type="ECO:0000313" key="3">
    <source>
        <dbReference type="Proteomes" id="UP000595894"/>
    </source>
</evidence>
<feature type="region of interest" description="Disordered" evidence="1">
    <location>
        <begin position="47"/>
        <end position="87"/>
    </location>
</feature>
<dbReference type="EMBL" id="CP061035">
    <property type="protein sequence ID" value="QQV76519.1"/>
    <property type="molecule type" value="Genomic_DNA"/>
</dbReference>
<evidence type="ECO:0000256" key="1">
    <source>
        <dbReference type="SAM" id="MobiDB-lite"/>
    </source>
</evidence>
<evidence type="ECO:0000313" key="2">
    <source>
        <dbReference type="EMBL" id="QQV76519.1"/>
    </source>
</evidence>
<feature type="compositionally biased region" description="Basic and acidic residues" evidence="1">
    <location>
        <begin position="49"/>
        <end position="67"/>
    </location>
</feature>